<name>A0A1Q9AB19_9HYPH</name>
<dbReference type="Proteomes" id="UP000544107">
    <property type="component" value="Unassembled WGS sequence"/>
</dbReference>
<keyword evidence="4" id="KW-1185">Reference proteome</keyword>
<evidence type="ECO:0000313" key="5">
    <source>
        <dbReference type="Proteomes" id="UP000544107"/>
    </source>
</evidence>
<evidence type="ECO:0000313" key="2">
    <source>
        <dbReference type="EMBL" id="MBB4010361.1"/>
    </source>
</evidence>
<dbReference type="STRING" id="887144.BJF91_09920"/>
<dbReference type="RefSeq" id="WP_075612816.1">
    <property type="nucleotide sequence ID" value="NZ_JACIED010000008.1"/>
</dbReference>
<reference evidence="2 5" key="2">
    <citation type="submission" date="2020-08" db="EMBL/GenBank/DDBJ databases">
        <title>Genomic Encyclopedia of Type Strains, Phase IV (KMG-IV): sequencing the most valuable type-strain genomes for metagenomic binning, comparative biology and taxonomic classification.</title>
        <authorList>
            <person name="Goeker M."/>
        </authorList>
    </citation>
    <scope>NUCLEOTIDE SEQUENCE [LARGE SCALE GENOMIC DNA]</scope>
    <source>
        <strain evidence="2 5">DSM 100021</strain>
    </source>
</reference>
<dbReference type="InterPro" id="IPR018725">
    <property type="entry name" value="DUF2259_secreted"/>
</dbReference>
<dbReference type="EMBL" id="MKIN01000017">
    <property type="protein sequence ID" value="OLP52050.1"/>
    <property type="molecule type" value="Genomic_DNA"/>
</dbReference>
<proteinExistence type="predicted"/>
<dbReference type="EMBL" id="JACIED010000008">
    <property type="protein sequence ID" value="MBB4010361.1"/>
    <property type="molecule type" value="Genomic_DNA"/>
</dbReference>
<evidence type="ECO:0000313" key="3">
    <source>
        <dbReference type="EMBL" id="OLP52050.1"/>
    </source>
</evidence>
<gene>
    <name evidence="3" type="ORF">BJF91_09920</name>
    <name evidence="2" type="ORF">GGQ71_004662</name>
</gene>
<evidence type="ECO:0000313" key="4">
    <source>
        <dbReference type="Proteomes" id="UP000185598"/>
    </source>
</evidence>
<accession>A0A1Q9AB19</accession>
<feature type="signal peptide" evidence="1">
    <location>
        <begin position="1"/>
        <end position="27"/>
    </location>
</feature>
<protein>
    <submittedName>
        <fullName evidence="2">Putative secreted protein</fullName>
    </submittedName>
</protein>
<dbReference type="OrthoDB" id="65722at2"/>
<organism evidence="3 4">
    <name type="scientific">Allorhizobium taibaishanense</name>
    <dbReference type="NCBI Taxonomy" id="887144"/>
    <lineage>
        <taxon>Bacteria</taxon>
        <taxon>Pseudomonadati</taxon>
        <taxon>Pseudomonadota</taxon>
        <taxon>Alphaproteobacteria</taxon>
        <taxon>Hyphomicrobiales</taxon>
        <taxon>Rhizobiaceae</taxon>
        <taxon>Rhizobium/Agrobacterium group</taxon>
        <taxon>Allorhizobium</taxon>
    </lineage>
</organism>
<reference evidence="3 4" key="1">
    <citation type="submission" date="2016-09" db="EMBL/GenBank/DDBJ databases">
        <title>Rhizobium oryziradicis sp. nov., isolated from the root of rice.</title>
        <authorList>
            <person name="Zhao J."/>
            <person name="Zhang X."/>
        </authorList>
    </citation>
    <scope>NUCLEOTIDE SEQUENCE [LARGE SCALE GENOMIC DNA]</scope>
    <source>
        <strain evidence="3 4">14971</strain>
    </source>
</reference>
<dbReference type="AlphaFoldDB" id="A0A1Q9AB19"/>
<keyword evidence="1" id="KW-0732">Signal</keyword>
<comment type="caution">
    <text evidence="3">The sequence shown here is derived from an EMBL/GenBank/DDBJ whole genome shotgun (WGS) entry which is preliminary data.</text>
</comment>
<dbReference type="Pfam" id="PF10016">
    <property type="entry name" value="DUF2259"/>
    <property type="match status" value="1"/>
</dbReference>
<evidence type="ECO:0000256" key="1">
    <source>
        <dbReference type="SAM" id="SignalP"/>
    </source>
</evidence>
<sequence length="247" mass="26241">MNSRWLTASLAAALSGIVGLTALPALAGDIAAVRPIGFSGDGSVFAFEEYGVQTGANTPYSNIYAIDLNNNTFLPDTPVRLRGDDDKASMAAIRKQTMDQVAKIVQDRGLLDHPGEIVAFNPLSEVGTDPHALSYRVHASQPTVGEPNTLTLEELDEGAPAACKDQVQTIKGFRLKMTQINGAKQDKVVYEDGHVPASRRCPTGYRLGGVVTYQIPGGAVVQIALVLVMNPSSEGSDGRWLAVPIKP</sequence>
<dbReference type="Proteomes" id="UP000185598">
    <property type="component" value="Unassembled WGS sequence"/>
</dbReference>
<feature type="chain" id="PRO_5044564463" evidence="1">
    <location>
        <begin position="28"/>
        <end position="247"/>
    </location>
</feature>